<feature type="transmembrane region" description="Helical" evidence="2">
    <location>
        <begin position="110"/>
        <end position="127"/>
    </location>
</feature>
<proteinExistence type="predicted"/>
<keyword evidence="4" id="KW-1185">Reference proteome</keyword>
<reference evidence="3" key="1">
    <citation type="submission" date="2023-08" db="EMBL/GenBank/DDBJ databases">
        <authorList>
            <person name="Audoor S."/>
            <person name="Bilcke G."/>
        </authorList>
    </citation>
    <scope>NUCLEOTIDE SEQUENCE</scope>
</reference>
<dbReference type="AlphaFoldDB" id="A0AAD2FK75"/>
<organism evidence="3 4">
    <name type="scientific">Cylindrotheca closterium</name>
    <dbReference type="NCBI Taxonomy" id="2856"/>
    <lineage>
        <taxon>Eukaryota</taxon>
        <taxon>Sar</taxon>
        <taxon>Stramenopiles</taxon>
        <taxon>Ochrophyta</taxon>
        <taxon>Bacillariophyta</taxon>
        <taxon>Bacillariophyceae</taxon>
        <taxon>Bacillariophycidae</taxon>
        <taxon>Bacillariales</taxon>
        <taxon>Bacillariaceae</taxon>
        <taxon>Cylindrotheca</taxon>
    </lineage>
</organism>
<dbReference type="Proteomes" id="UP001295423">
    <property type="component" value="Unassembled WGS sequence"/>
</dbReference>
<keyword evidence="2" id="KW-1133">Transmembrane helix</keyword>
<sequence length="297" mass="32723">MEGSQDASYAKFDSEGQSNNQNPAELSVKPSVSFQERPMAQREYNSDTDPRFQLTASEIGQLKLILGRGDAISLAATSLDSDYPQYEESTHAWAVFADNPKKRAGKWERAVGIVIIIFQLFAYRLFALEAIEDFQRGSVPVMVSHADCAAAYEQPNQNFTCEAQYTNTIDAFVAFFMLAIFLTKDFIQAGKSIRDSVGKGWVFGFALLAAVEVTSAFVAAGIAVSYHLFIGEVTDAVEVGVGLLFIRELSRQTYAGLKEGRGKNKQYKHFLAVLSILIVLGMCMDPLTAKIFAGYIQ</sequence>
<evidence type="ECO:0000313" key="4">
    <source>
        <dbReference type="Proteomes" id="UP001295423"/>
    </source>
</evidence>
<feature type="compositionally biased region" description="Polar residues" evidence="1">
    <location>
        <begin position="15"/>
        <end position="32"/>
    </location>
</feature>
<comment type="caution">
    <text evidence="3">The sequence shown here is derived from an EMBL/GenBank/DDBJ whole genome shotgun (WGS) entry which is preliminary data.</text>
</comment>
<evidence type="ECO:0000256" key="2">
    <source>
        <dbReference type="SAM" id="Phobius"/>
    </source>
</evidence>
<name>A0AAD2FK75_9STRA</name>
<feature type="transmembrane region" description="Helical" evidence="2">
    <location>
        <begin position="229"/>
        <end position="249"/>
    </location>
</feature>
<accession>A0AAD2FK75</accession>
<feature type="transmembrane region" description="Helical" evidence="2">
    <location>
        <begin position="270"/>
        <end position="296"/>
    </location>
</feature>
<feature type="region of interest" description="Disordered" evidence="1">
    <location>
        <begin position="1"/>
        <end position="32"/>
    </location>
</feature>
<keyword evidence="2" id="KW-0472">Membrane</keyword>
<gene>
    <name evidence="3" type="ORF">CYCCA115_LOCUS9129</name>
</gene>
<evidence type="ECO:0000313" key="3">
    <source>
        <dbReference type="EMBL" id="CAJ1944972.1"/>
    </source>
</evidence>
<feature type="transmembrane region" description="Helical" evidence="2">
    <location>
        <begin position="202"/>
        <end position="223"/>
    </location>
</feature>
<dbReference type="EMBL" id="CAKOGP040001288">
    <property type="protein sequence ID" value="CAJ1944972.1"/>
    <property type="molecule type" value="Genomic_DNA"/>
</dbReference>
<protein>
    <submittedName>
        <fullName evidence="3">Uncharacterized protein</fullName>
    </submittedName>
</protein>
<feature type="transmembrane region" description="Helical" evidence="2">
    <location>
        <begin position="165"/>
        <end position="182"/>
    </location>
</feature>
<evidence type="ECO:0000256" key="1">
    <source>
        <dbReference type="SAM" id="MobiDB-lite"/>
    </source>
</evidence>
<keyword evidence="2" id="KW-0812">Transmembrane</keyword>